<evidence type="ECO:0000256" key="4">
    <source>
        <dbReference type="ARBA" id="ARBA00022692"/>
    </source>
</evidence>
<dbReference type="PANTHER" id="PTHR11795">
    <property type="entry name" value="BRANCHED-CHAIN AMINO ACID TRANSPORT SYSTEM PERMEASE PROTEIN LIVH"/>
    <property type="match status" value="1"/>
</dbReference>
<comment type="similarity">
    <text evidence="8">Belongs to the binding-protein-dependent transport system permease family. LivHM subfamily.</text>
</comment>
<proteinExistence type="inferred from homology"/>
<keyword evidence="10" id="KW-0614">Plasmid</keyword>
<evidence type="ECO:0000256" key="2">
    <source>
        <dbReference type="ARBA" id="ARBA00022448"/>
    </source>
</evidence>
<dbReference type="GO" id="GO:0006865">
    <property type="term" value="P:amino acid transport"/>
    <property type="evidence" value="ECO:0007669"/>
    <property type="project" value="UniProtKB-KW"/>
</dbReference>
<evidence type="ECO:0000313" key="10">
    <source>
        <dbReference type="EMBL" id="OYD82443.1"/>
    </source>
</evidence>
<dbReference type="CDD" id="cd06582">
    <property type="entry name" value="TM_PBP1_LivH_like"/>
    <property type="match status" value="1"/>
</dbReference>
<feature type="transmembrane region" description="Helical" evidence="9">
    <location>
        <begin position="182"/>
        <end position="204"/>
    </location>
</feature>
<feature type="transmembrane region" description="Helical" evidence="9">
    <location>
        <begin position="35"/>
        <end position="52"/>
    </location>
</feature>
<keyword evidence="6 9" id="KW-1133">Transmembrane helix</keyword>
<feature type="transmembrane region" description="Helical" evidence="9">
    <location>
        <begin position="132"/>
        <end position="155"/>
    </location>
</feature>
<evidence type="ECO:0000256" key="3">
    <source>
        <dbReference type="ARBA" id="ARBA00022475"/>
    </source>
</evidence>
<sequence length="297" mass="30587">MVQFFSDVLIRTVDLALIAVGLSCVYSLIRFPNIALVQYAVAGSFLALLLQGAGLPLPVAGLLACLLVGSLAVLLNVTVFERLLASGSAIAMVGSLAVTMILSAVFLVVFGPDSRRFDLDSHPVIRVLDARLTVHQLTAVGLTAGAVIVLALLLFRTTLGRSMRATATNRVLAAATGIDARLITNTVVFLSGVLAALGGIGLALKGEMNIQLGMDVLLPVFAAAILGGLGNALGAVAGAVIIATAETLVTNVNLGPLVGEPLLFLPASYATAMSFLILVAALLVRPHGLFVSEVKRV</sequence>
<accession>A0A235HAA7</accession>
<keyword evidence="5" id="KW-0029">Amino-acid transport</keyword>
<dbReference type="InterPro" id="IPR052157">
    <property type="entry name" value="BCAA_transport_permease"/>
</dbReference>
<evidence type="ECO:0000256" key="9">
    <source>
        <dbReference type="SAM" id="Phobius"/>
    </source>
</evidence>
<evidence type="ECO:0000256" key="6">
    <source>
        <dbReference type="ARBA" id="ARBA00022989"/>
    </source>
</evidence>
<keyword evidence="3" id="KW-1003">Cell membrane</keyword>
<dbReference type="PANTHER" id="PTHR11795:SF449">
    <property type="entry name" value="BRANCHED-CHAIN AMINO ACID TRANSPORT PERMEASE PROTEIN LIVH-RELATED"/>
    <property type="match status" value="1"/>
</dbReference>
<comment type="subcellular location">
    <subcellularLocation>
        <location evidence="1">Cell membrane</location>
        <topology evidence="1">Multi-pass membrane protein</topology>
    </subcellularLocation>
</comment>
<geneLocation type="plasmid" evidence="10">
    <name>unnamed</name>
</geneLocation>
<feature type="transmembrane region" description="Helical" evidence="9">
    <location>
        <begin position="263"/>
        <end position="284"/>
    </location>
</feature>
<dbReference type="InterPro" id="IPR001851">
    <property type="entry name" value="ABC_transp_permease"/>
</dbReference>
<feature type="transmembrane region" description="Helical" evidence="9">
    <location>
        <begin position="216"/>
        <end position="243"/>
    </location>
</feature>
<keyword evidence="2" id="KW-0813">Transport</keyword>
<keyword evidence="4 9" id="KW-0812">Transmembrane</keyword>
<dbReference type="GO" id="GO:0022857">
    <property type="term" value="F:transmembrane transporter activity"/>
    <property type="evidence" value="ECO:0007669"/>
    <property type="project" value="InterPro"/>
</dbReference>
<comment type="caution">
    <text evidence="10">The sequence shown here is derived from an EMBL/GenBank/DDBJ whole genome shotgun (WGS) entry which is preliminary data.</text>
</comment>
<feature type="transmembrane region" description="Helical" evidence="9">
    <location>
        <begin position="12"/>
        <end position="29"/>
    </location>
</feature>
<dbReference type="RefSeq" id="WP_094305437.1">
    <property type="nucleotide sequence ID" value="NZ_NOWT01000022.1"/>
</dbReference>
<name>A0A235HAA7_AZOBR</name>
<organism evidence="10 11">
    <name type="scientific">Azospirillum brasilense</name>
    <dbReference type="NCBI Taxonomy" id="192"/>
    <lineage>
        <taxon>Bacteria</taxon>
        <taxon>Pseudomonadati</taxon>
        <taxon>Pseudomonadota</taxon>
        <taxon>Alphaproteobacteria</taxon>
        <taxon>Rhodospirillales</taxon>
        <taxon>Azospirillaceae</taxon>
        <taxon>Azospirillum</taxon>
    </lineage>
</organism>
<dbReference type="EMBL" id="NOWT01000022">
    <property type="protein sequence ID" value="OYD82443.1"/>
    <property type="molecule type" value="Genomic_DNA"/>
</dbReference>
<dbReference type="Pfam" id="PF02653">
    <property type="entry name" value="BPD_transp_2"/>
    <property type="match status" value="1"/>
</dbReference>
<evidence type="ECO:0000256" key="5">
    <source>
        <dbReference type="ARBA" id="ARBA00022970"/>
    </source>
</evidence>
<evidence type="ECO:0000256" key="7">
    <source>
        <dbReference type="ARBA" id="ARBA00023136"/>
    </source>
</evidence>
<protein>
    <submittedName>
        <fullName evidence="10">Branched-chain amino acid ABC transporter permease</fullName>
    </submittedName>
</protein>
<evidence type="ECO:0000256" key="8">
    <source>
        <dbReference type="ARBA" id="ARBA00037998"/>
    </source>
</evidence>
<keyword evidence="7 9" id="KW-0472">Membrane</keyword>
<dbReference type="GO" id="GO:0005886">
    <property type="term" value="C:plasma membrane"/>
    <property type="evidence" value="ECO:0007669"/>
    <property type="project" value="UniProtKB-SubCell"/>
</dbReference>
<gene>
    <name evidence="10" type="ORF">CHT98_21100</name>
</gene>
<reference evidence="10 11" key="1">
    <citation type="submission" date="2017-07" db="EMBL/GenBank/DDBJ databases">
        <title>Whole genome sequence of Azospirillum brasilense 2A1, a potential biofertilizer strain.</title>
        <authorList>
            <person name="Fontana C.A."/>
            <person name="Toffoli L.M."/>
            <person name="Salazar S.M."/>
            <person name="Puglisi E."/>
            <person name="Pedraza R."/>
            <person name="Bassi D."/>
            <person name="Cocconcelli P.S."/>
        </authorList>
    </citation>
    <scope>NUCLEOTIDE SEQUENCE [LARGE SCALE GENOMIC DNA]</scope>
    <source>
        <strain evidence="10 11">2A1</strain>
        <plasmid evidence="10">unnamed</plasmid>
    </source>
</reference>
<feature type="transmembrane region" description="Helical" evidence="9">
    <location>
        <begin position="59"/>
        <end position="77"/>
    </location>
</feature>
<dbReference type="AlphaFoldDB" id="A0A235HAA7"/>
<dbReference type="Proteomes" id="UP000215367">
    <property type="component" value="Unassembled WGS sequence"/>
</dbReference>
<evidence type="ECO:0000256" key="1">
    <source>
        <dbReference type="ARBA" id="ARBA00004651"/>
    </source>
</evidence>
<evidence type="ECO:0000313" key="11">
    <source>
        <dbReference type="Proteomes" id="UP000215367"/>
    </source>
</evidence>
<feature type="transmembrane region" description="Helical" evidence="9">
    <location>
        <begin position="89"/>
        <end position="111"/>
    </location>
</feature>